<dbReference type="SUPFAM" id="SSF54184">
    <property type="entry name" value="Penicillin-binding protein 2x (pbp-2x), c-terminal domain"/>
    <property type="match status" value="1"/>
</dbReference>
<name>A0A3E2BJ79_9BACT</name>
<evidence type="ECO:0000256" key="1">
    <source>
        <dbReference type="SAM" id="Phobius"/>
    </source>
</evidence>
<evidence type="ECO:0000313" key="4">
    <source>
        <dbReference type="Proteomes" id="UP000257323"/>
    </source>
</evidence>
<proteinExistence type="predicted"/>
<keyword evidence="1" id="KW-1133">Transmembrane helix</keyword>
<keyword evidence="3" id="KW-0808">Transferase</keyword>
<accession>A0A3E2BJ79</accession>
<comment type="caution">
    <text evidence="3">The sequence shown here is derived from an EMBL/GenBank/DDBJ whole genome shotgun (WGS) entry which is preliminary data.</text>
</comment>
<dbReference type="SMART" id="SM00740">
    <property type="entry name" value="PASTA"/>
    <property type="match status" value="3"/>
</dbReference>
<feature type="domain" description="PASTA" evidence="2">
    <location>
        <begin position="104"/>
        <end position="171"/>
    </location>
</feature>
<feature type="domain" description="PASTA" evidence="2">
    <location>
        <begin position="36"/>
        <end position="103"/>
    </location>
</feature>
<keyword evidence="1" id="KW-0472">Membrane</keyword>
<dbReference type="InterPro" id="IPR005543">
    <property type="entry name" value="PASTA_dom"/>
</dbReference>
<evidence type="ECO:0000313" key="3">
    <source>
        <dbReference type="EMBL" id="RFT14744.1"/>
    </source>
</evidence>
<organism evidence="3 4">
    <name type="scientific">Candidatus Saccharicenans subterraneus</name>
    <dbReference type="NCBI Taxonomy" id="2508984"/>
    <lineage>
        <taxon>Bacteria</taxon>
        <taxon>Candidatus Aminicenantota</taxon>
        <taxon>Candidatus Aminicenantia</taxon>
        <taxon>Candidatus Aminicenantales</taxon>
        <taxon>Candidatus Saccharicenantaceae</taxon>
        <taxon>Candidatus Saccharicenans</taxon>
    </lineage>
</organism>
<feature type="domain" description="PASTA" evidence="2">
    <location>
        <begin position="172"/>
        <end position="241"/>
    </location>
</feature>
<protein>
    <submittedName>
        <fullName evidence="3">Putative serine/threonine-protein kinase pknL</fullName>
    </submittedName>
</protein>
<dbReference type="Proteomes" id="UP000257323">
    <property type="component" value="Unassembled WGS sequence"/>
</dbReference>
<dbReference type="EMBL" id="QUAH01000021">
    <property type="protein sequence ID" value="RFT14744.1"/>
    <property type="molecule type" value="Genomic_DNA"/>
</dbReference>
<reference evidence="3 4" key="1">
    <citation type="submission" date="2018-08" db="EMBL/GenBank/DDBJ databases">
        <title>Genome analysis of the thermophilic bacterium of the candidate phylum Aminicenantes from deep subsurface aquifer revealed its physiology and ecological role.</title>
        <authorList>
            <person name="Kadnikov V.V."/>
            <person name="Mardanov A.V."/>
            <person name="Beletsky A.V."/>
            <person name="Karnachuk O.V."/>
            <person name="Ravin N.V."/>
        </authorList>
    </citation>
    <scope>NUCLEOTIDE SEQUENCE [LARGE SCALE GENOMIC DNA]</scope>
    <source>
        <strain evidence="3">BY38</strain>
    </source>
</reference>
<dbReference type="GO" id="GO:0016301">
    <property type="term" value="F:kinase activity"/>
    <property type="evidence" value="ECO:0007669"/>
    <property type="project" value="UniProtKB-KW"/>
</dbReference>
<dbReference type="PROSITE" id="PS51178">
    <property type="entry name" value="PASTA"/>
    <property type="match status" value="3"/>
</dbReference>
<feature type="transmembrane region" description="Helical" evidence="1">
    <location>
        <begin position="6"/>
        <end position="29"/>
    </location>
</feature>
<sequence>MAGNKSYWYLDVINILLLVLIFFFGGAVISSQIILSDEMVYVPDIAGKTVDQARQELQKRDLGLAVSGYQFSEEVGQGRIISQDPAPGSRLKVNRQIQVVVSSGSESVTVPLYAGKSLEQSTLDMRQKGLSRGPLSQIHNRRYPAGRIIAQDPPAETVVERNHPVGFLVSQGEPEIKYLMPDLIGRKVDGVTAWLQQAGFKVEDIRHVYYPGLEKGIIIRQNPPGGYPIQKRNPISLEVSR</sequence>
<evidence type="ECO:0000259" key="2">
    <source>
        <dbReference type="PROSITE" id="PS51178"/>
    </source>
</evidence>
<keyword evidence="3" id="KW-0418">Kinase</keyword>
<dbReference type="Gene3D" id="3.30.10.20">
    <property type="match status" value="3"/>
</dbReference>
<keyword evidence="1" id="KW-0812">Transmembrane</keyword>
<dbReference type="Pfam" id="PF03793">
    <property type="entry name" value="PASTA"/>
    <property type="match status" value="3"/>
</dbReference>
<dbReference type="AlphaFoldDB" id="A0A3E2BJ79"/>
<gene>
    <name evidence="3" type="ORF">OP8BY_2414</name>
</gene>
<dbReference type="CDD" id="cd06577">
    <property type="entry name" value="PASTA_pknB"/>
    <property type="match status" value="3"/>
</dbReference>